<dbReference type="EMBL" id="AZBU02000001">
    <property type="protein sequence ID" value="TMS33742.1"/>
    <property type="molecule type" value="Genomic_DNA"/>
</dbReference>
<name>A0A4U8ULH1_STECR</name>
<dbReference type="Proteomes" id="UP000298663">
    <property type="component" value="Unassembled WGS sequence"/>
</dbReference>
<protein>
    <submittedName>
        <fullName evidence="1">Uncharacterized protein</fullName>
    </submittedName>
</protein>
<dbReference type="AlphaFoldDB" id="A0A4U8ULH1"/>
<accession>A0A4U8ULH1</accession>
<proteinExistence type="predicted"/>
<gene>
    <name evidence="1" type="ORF">L596_001445</name>
</gene>
<sequence length="85" mass="9835">MWATFLPLFTRHSNATDYDTRNTRLLIHSESLTKAVMRNLLTLRRITTDLKISPTYLVSNRIASIVYSRGKRQVSSKYLSDILCT</sequence>
<reference evidence="1 2" key="1">
    <citation type="journal article" date="2015" name="Genome Biol.">
        <title>Comparative genomics of Steinernema reveals deeply conserved gene regulatory networks.</title>
        <authorList>
            <person name="Dillman A.R."/>
            <person name="Macchietto M."/>
            <person name="Porter C.F."/>
            <person name="Rogers A."/>
            <person name="Williams B."/>
            <person name="Antoshechkin I."/>
            <person name="Lee M.M."/>
            <person name="Goodwin Z."/>
            <person name="Lu X."/>
            <person name="Lewis E.E."/>
            <person name="Goodrich-Blair H."/>
            <person name="Stock S.P."/>
            <person name="Adams B.J."/>
            <person name="Sternberg P.W."/>
            <person name="Mortazavi A."/>
        </authorList>
    </citation>
    <scope>NUCLEOTIDE SEQUENCE [LARGE SCALE GENOMIC DNA]</scope>
    <source>
        <strain evidence="1 2">ALL</strain>
    </source>
</reference>
<comment type="caution">
    <text evidence="1">The sequence shown here is derived from an EMBL/GenBank/DDBJ whole genome shotgun (WGS) entry which is preliminary data.</text>
</comment>
<reference evidence="1 2" key="2">
    <citation type="journal article" date="2019" name="G3 (Bethesda)">
        <title>Hybrid Assembly of the Genome of the Entomopathogenic Nematode Steinernema carpocapsae Identifies the X-Chromosome.</title>
        <authorList>
            <person name="Serra L."/>
            <person name="Macchietto M."/>
            <person name="Macias-Munoz A."/>
            <person name="McGill C.J."/>
            <person name="Rodriguez I.M."/>
            <person name="Rodriguez B."/>
            <person name="Murad R."/>
            <person name="Mortazavi A."/>
        </authorList>
    </citation>
    <scope>NUCLEOTIDE SEQUENCE [LARGE SCALE GENOMIC DNA]</scope>
    <source>
        <strain evidence="1 2">ALL</strain>
    </source>
</reference>
<organism evidence="1 2">
    <name type="scientific">Steinernema carpocapsae</name>
    <name type="common">Entomopathogenic nematode</name>
    <dbReference type="NCBI Taxonomy" id="34508"/>
    <lineage>
        <taxon>Eukaryota</taxon>
        <taxon>Metazoa</taxon>
        <taxon>Ecdysozoa</taxon>
        <taxon>Nematoda</taxon>
        <taxon>Chromadorea</taxon>
        <taxon>Rhabditida</taxon>
        <taxon>Tylenchina</taxon>
        <taxon>Panagrolaimomorpha</taxon>
        <taxon>Strongyloidoidea</taxon>
        <taxon>Steinernematidae</taxon>
        <taxon>Steinernema</taxon>
    </lineage>
</organism>
<keyword evidence="2" id="KW-1185">Reference proteome</keyword>
<evidence type="ECO:0000313" key="1">
    <source>
        <dbReference type="EMBL" id="TMS33742.1"/>
    </source>
</evidence>
<evidence type="ECO:0000313" key="2">
    <source>
        <dbReference type="Proteomes" id="UP000298663"/>
    </source>
</evidence>